<keyword evidence="1" id="KW-0472">Membrane</keyword>
<feature type="transmembrane region" description="Helical" evidence="1">
    <location>
        <begin position="297"/>
        <end position="315"/>
    </location>
</feature>
<comment type="caution">
    <text evidence="2">The sequence shown here is derived from an EMBL/GenBank/DDBJ whole genome shotgun (WGS) entry which is preliminary data.</text>
</comment>
<feature type="transmembrane region" description="Helical" evidence="1">
    <location>
        <begin position="379"/>
        <end position="395"/>
    </location>
</feature>
<sequence>MLCVFVALKIPHLSHPYYWDESWPYATAIKALHDHGISLMPNAIDPEISRGHPLFFHALGAAWMKVFGPSHVSMHSFALVISLLFLWLVYEAGLRLFNMRVAVMALVLVASQELFFVQSSMVLLEMLVALLGFAAMYYYVRARYVLASLCLAMLFYTKESGLIVGFVLGIDALTGLWRGREHRKDTIARILCVGIPTVLAGVFFLLNKLLHGWYIFPFYASIMERRWDVLWYRFHIGCVSDELYTSYKYIYYLLLAILATITAIRYRKWRYLSILLLVVLVFYMVNDMRTGRLMPSVPFFIVFSASWGFVVWQYAHRSVFAQMQQRRMLVLTGGLVFCFMLYSTFNYYTYRYMLLSIIPMLFIAAALFDHFAGMLHRSVYYLCFVVFGITSYVAYSTNEGFGDDDLGAYDGMDVQQHVVDVLEKGGYYDSNVGTASFVSRQHLLDPATGYLGGQRTFRTVRWDIDERTDIAVFTNIEPDGRREVIMKDPAYELMDRYEKGRVWSEIYRRRR</sequence>
<feature type="transmembrane region" description="Helical" evidence="1">
    <location>
        <begin position="96"/>
        <end position="115"/>
    </location>
</feature>
<proteinExistence type="predicted"/>
<reference evidence="3" key="1">
    <citation type="journal article" date="2019" name="Int. J. Syst. Evol. Microbiol.">
        <title>The Global Catalogue of Microorganisms (GCM) 10K type strain sequencing project: providing services to taxonomists for standard genome sequencing and annotation.</title>
        <authorList>
            <consortium name="The Broad Institute Genomics Platform"/>
            <consortium name="The Broad Institute Genome Sequencing Center for Infectious Disease"/>
            <person name="Wu L."/>
            <person name="Ma J."/>
        </authorList>
    </citation>
    <scope>NUCLEOTIDE SEQUENCE [LARGE SCALE GENOMIC DNA]</scope>
    <source>
        <strain evidence="3">JCM 32105</strain>
    </source>
</reference>
<feature type="transmembrane region" description="Helical" evidence="1">
    <location>
        <begin position="249"/>
        <end position="264"/>
    </location>
</feature>
<feature type="transmembrane region" description="Helical" evidence="1">
    <location>
        <begin position="351"/>
        <end position="372"/>
    </location>
</feature>
<keyword evidence="3" id="KW-1185">Reference proteome</keyword>
<feature type="transmembrane region" description="Helical" evidence="1">
    <location>
        <begin position="122"/>
        <end position="140"/>
    </location>
</feature>
<feature type="transmembrane region" description="Helical" evidence="1">
    <location>
        <begin position="269"/>
        <end position="285"/>
    </location>
</feature>
<dbReference type="Proteomes" id="UP001500067">
    <property type="component" value="Unassembled WGS sequence"/>
</dbReference>
<feature type="transmembrane region" description="Helical" evidence="1">
    <location>
        <begin position="186"/>
        <end position="206"/>
    </location>
</feature>
<keyword evidence="1" id="KW-0812">Transmembrane</keyword>
<feature type="transmembrane region" description="Helical" evidence="1">
    <location>
        <begin position="72"/>
        <end position="90"/>
    </location>
</feature>
<evidence type="ECO:0008006" key="4">
    <source>
        <dbReference type="Google" id="ProtNLM"/>
    </source>
</evidence>
<dbReference type="EMBL" id="BAABFA010000018">
    <property type="protein sequence ID" value="GAA4468043.1"/>
    <property type="molecule type" value="Genomic_DNA"/>
</dbReference>
<evidence type="ECO:0000313" key="2">
    <source>
        <dbReference type="EMBL" id="GAA4468043.1"/>
    </source>
</evidence>
<feature type="transmembrane region" description="Helical" evidence="1">
    <location>
        <begin position="327"/>
        <end position="345"/>
    </location>
</feature>
<protein>
    <recommendedName>
        <fullName evidence="4">Glycosyltransferase RgtA/B/C/D-like domain-containing protein</fullName>
    </recommendedName>
</protein>
<evidence type="ECO:0000256" key="1">
    <source>
        <dbReference type="SAM" id="Phobius"/>
    </source>
</evidence>
<organism evidence="2 3">
    <name type="scientific">Nemorincola caseinilytica</name>
    <dbReference type="NCBI Taxonomy" id="2054315"/>
    <lineage>
        <taxon>Bacteria</taxon>
        <taxon>Pseudomonadati</taxon>
        <taxon>Bacteroidota</taxon>
        <taxon>Chitinophagia</taxon>
        <taxon>Chitinophagales</taxon>
        <taxon>Chitinophagaceae</taxon>
        <taxon>Nemorincola</taxon>
    </lineage>
</organism>
<name>A0ABP8NJL5_9BACT</name>
<accession>A0ABP8NJL5</accession>
<evidence type="ECO:0000313" key="3">
    <source>
        <dbReference type="Proteomes" id="UP001500067"/>
    </source>
</evidence>
<gene>
    <name evidence="2" type="ORF">GCM10023093_24910</name>
</gene>
<keyword evidence="1" id="KW-1133">Transmembrane helix</keyword>